<name>A0A5D2FNI1_GOSDA</name>
<evidence type="ECO:0000313" key="1">
    <source>
        <dbReference type="EMBL" id="TYH07033.1"/>
    </source>
</evidence>
<protein>
    <submittedName>
        <fullName evidence="1">Uncharacterized protein</fullName>
    </submittedName>
</protein>
<evidence type="ECO:0000313" key="2">
    <source>
        <dbReference type="Proteomes" id="UP000323506"/>
    </source>
</evidence>
<accession>A0A5D2FNI1</accession>
<sequence>MNKAAGPKSAQNWPMKFKMNETKKGNLILSYTNRNQQLDTISQCPFISPSQLLMIVGFKKSFSLLLPISNEGLLSFFSLVALANFSPVRDEHNLEHHPAILESPTISKILKPIEIPNRMACNPAYASAAKGDATLKWRAVFDAKISPPTSRTTIPEANLQDCWSKATSK</sequence>
<proteinExistence type="predicted"/>
<organism evidence="1 2">
    <name type="scientific">Gossypium darwinii</name>
    <name type="common">Darwin's cotton</name>
    <name type="synonym">Gossypium barbadense var. darwinii</name>
    <dbReference type="NCBI Taxonomy" id="34276"/>
    <lineage>
        <taxon>Eukaryota</taxon>
        <taxon>Viridiplantae</taxon>
        <taxon>Streptophyta</taxon>
        <taxon>Embryophyta</taxon>
        <taxon>Tracheophyta</taxon>
        <taxon>Spermatophyta</taxon>
        <taxon>Magnoliopsida</taxon>
        <taxon>eudicotyledons</taxon>
        <taxon>Gunneridae</taxon>
        <taxon>Pentapetalae</taxon>
        <taxon>rosids</taxon>
        <taxon>malvids</taxon>
        <taxon>Malvales</taxon>
        <taxon>Malvaceae</taxon>
        <taxon>Malvoideae</taxon>
        <taxon>Gossypium</taxon>
    </lineage>
</organism>
<dbReference type="AlphaFoldDB" id="A0A5D2FNI1"/>
<dbReference type="Proteomes" id="UP000323506">
    <property type="component" value="Chromosome A08"/>
</dbReference>
<keyword evidence="2" id="KW-1185">Reference proteome</keyword>
<reference evidence="1 2" key="1">
    <citation type="submission" date="2019-06" db="EMBL/GenBank/DDBJ databases">
        <title>WGS assembly of Gossypium darwinii.</title>
        <authorList>
            <person name="Chen Z.J."/>
            <person name="Sreedasyam A."/>
            <person name="Ando A."/>
            <person name="Song Q."/>
            <person name="De L."/>
            <person name="Hulse-Kemp A."/>
            <person name="Ding M."/>
            <person name="Ye W."/>
            <person name="Kirkbride R."/>
            <person name="Jenkins J."/>
            <person name="Plott C."/>
            <person name="Lovell J."/>
            <person name="Lin Y.-M."/>
            <person name="Vaughn R."/>
            <person name="Liu B."/>
            <person name="Li W."/>
            <person name="Simpson S."/>
            <person name="Scheffler B."/>
            <person name="Saski C."/>
            <person name="Grover C."/>
            <person name="Hu G."/>
            <person name="Conover J."/>
            <person name="Carlson J."/>
            <person name="Shu S."/>
            <person name="Boston L."/>
            <person name="Williams M."/>
            <person name="Peterson D."/>
            <person name="Mcgee K."/>
            <person name="Jones D."/>
            <person name="Wendel J."/>
            <person name="Stelly D."/>
            <person name="Grimwood J."/>
            <person name="Schmutz J."/>
        </authorList>
    </citation>
    <scope>NUCLEOTIDE SEQUENCE [LARGE SCALE GENOMIC DNA]</scope>
    <source>
        <strain evidence="1">1808015.09</strain>
    </source>
</reference>
<gene>
    <name evidence="1" type="ORF">ES288_A08G200000v1</name>
</gene>
<dbReference type="EMBL" id="CM017695">
    <property type="protein sequence ID" value="TYH07033.1"/>
    <property type="molecule type" value="Genomic_DNA"/>
</dbReference>